<evidence type="ECO:0000256" key="7">
    <source>
        <dbReference type="ARBA" id="ARBA00023239"/>
    </source>
</evidence>
<organism evidence="10 11">
    <name type="scientific">Prosthecochloris ethylica</name>
    <dbReference type="NCBI Taxonomy" id="2743976"/>
    <lineage>
        <taxon>Bacteria</taxon>
        <taxon>Pseudomonadati</taxon>
        <taxon>Chlorobiota</taxon>
        <taxon>Chlorobiia</taxon>
        <taxon>Chlorobiales</taxon>
        <taxon>Chlorobiaceae</taxon>
        <taxon>Prosthecochloris</taxon>
    </lineage>
</organism>
<dbReference type="PROSITE" id="PS00614">
    <property type="entry name" value="IGPS"/>
    <property type="match status" value="1"/>
</dbReference>
<evidence type="ECO:0000313" key="10">
    <source>
        <dbReference type="EMBL" id="MBF0636136.1"/>
    </source>
</evidence>
<name>A0ABR9XQ17_9CHLB</name>
<keyword evidence="6 8" id="KW-0057">Aromatic amino acid biosynthesis</keyword>
<dbReference type="Pfam" id="PF00218">
    <property type="entry name" value="IGPS"/>
    <property type="match status" value="1"/>
</dbReference>
<evidence type="ECO:0000313" key="11">
    <source>
        <dbReference type="Proteomes" id="UP000619838"/>
    </source>
</evidence>
<keyword evidence="11" id="KW-1185">Reference proteome</keyword>
<protein>
    <recommendedName>
        <fullName evidence="8">Indole-3-glycerol phosphate synthase</fullName>
        <shortName evidence="8">IGPS</shortName>
        <ecNumber evidence="8">4.1.1.48</ecNumber>
    </recommendedName>
</protein>
<evidence type="ECO:0000256" key="4">
    <source>
        <dbReference type="ARBA" id="ARBA00022793"/>
    </source>
</evidence>
<comment type="similarity">
    <text evidence="8">Belongs to the TrpC family.</text>
</comment>
<dbReference type="NCBIfam" id="NF001377">
    <property type="entry name" value="PRK00278.2-4"/>
    <property type="match status" value="1"/>
</dbReference>
<dbReference type="GO" id="GO:0004425">
    <property type="term" value="F:indole-3-glycerol-phosphate synthase activity"/>
    <property type="evidence" value="ECO:0007669"/>
    <property type="project" value="UniProtKB-EC"/>
</dbReference>
<evidence type="ECO:0000256" key="5">
    <source>
        <dbReference type="ARBA" id="ARBA00022822"/>
    </source>
</evidence>
<dbReference type="EMBL" id="JADGII010000003">
    <property type="protein sequence ID" value="MBF0636136.1"/>
    <property type="molecule type" value="Genomic_DNA"/>
</dbReference>
<dbReference type="InterPro" id="IPR045186">
    <property type="entry name" value="Indole-3-glycerol_P_synth"/>
</dbReference>
<evidence type="ECO:0000256" key="3">
    <source>
        <dbReference type="ARBA" id="ARBA00022605"/>
    </source>
</evidence>
<evidence type="ECO:0000259" key="9">
    <source>
        <dbReference type="Pfam" id="PF00218"/>
    </source>
</evidence>
<comment type="caution">
    <text evidence="10">The sequence shown here is derived from an EMBL/GenBank/DDBJ whole genome shotgun (WGS) entry which is preliminary data.</text>
</comment>
<dbReference type="PANTHER" id="PTHR22854">
    <property type="entry name" value="TRYPTOPHAN BIOSYNTHESIS PROTEIN"/>
    <property type="match status" value="1"/>
</dbReference>
<sequence>MGTYLTKILDVKADEVSRLKQQAPDRRYRECEHDLSASRGMYAALSRGEGEPLRLIAEVKKASPSRGVLVEHFDPLELARRYADIGASAFSVLTDRDFFQGANDYLSTVSREFDLPVLRKDFIVDESQVYEARLIGADAILLIVAALDPLQLEEYIQLAHEIGLDVLVEVHDERELDTALERHARMVGVNNRDLRDFSVSLDTSLRLRSRMPEGIISVAESGLKRQADVLMMQEASFDAVLIGEGLLGDELQRFTWKQP</sequence>
<dbReference type="HAMAP" id="MF_00134_B">
    <property type="entry name" value="IGPS_B"/>
    <property type="match status" value="1"/>
</dbReference>
<dbReference type="EC" id="4.1.1.48" evidence="8"/>
<comment type="catalytic activity">
    <reaction evidence="1 8">
        <text>1-(2-carboxyphenylamino)-1-deoxy-D-ribulose 5-phosphate + H(+) = (1S,2R)-1-C-(indol-3-yl)glycerol 3-phosphate + CO2 + H2O</text>
        <dbReference type="Rhea" id="RHEA:23476"/>
        <dbReference type="ChEBI" id="CHEBI:15377"/>
        <dbReference type="ChEBI" id="CHEBI:15378"/>
        <dbReference type="ChEBI" id="CHEBI:16526"/>
        <dbReference type="ChEBI" id="CHEBI:58613"/>
        <dbReference type="ChEBI" id="CHEBI:58866"/>
        <dbReference type="EC" id="4.1.1.48"/>
    </reaction>
</comment>
<evidence type="ECO:0000256" key="6">
    <source>
        <dbReference type="ARBA" id="ARBA00023141"/>
    </source>
</evidence>
<dbReference type="InterPro" id="IPR001468">
    <property type="entry name" value="Indole-3-GlycerolPSynthase_CS"/>
</dbReference>
<reference evidence="10 11" key="1">
    <citation type="journal article" date="2020" name="Microorganisms">
        <title>Simultaneous Genome Sequencing of Prosthecochloris ethylica and Desulfuromonas acetoxidans within a Syntrophic Mixture Reveals Unique Pili and Protein Interactions.</title>
        <authorList>
            <person name="Kyndt J.A."/>
            <person name="Van Beeumen J.J."/>
            <person name="Meyer T.E."/>
        </authorList>
    </citation>
    <scope>NUCLEOTIDE SEQUENCE [LARGE SCALE GENOMIC DNA]</scope>
    <source>
        <strain evidence="10 11">N3</strain>
    </source>
</reference>
<dbReference type="RefSeq" id="WP_175187272.1">
    <property type="nucleotide sequence ID" value="NZ_JABVZQ010000006.1"/>
</dbReference>
<dbReference type="InterPro" id="IPR013785">
    <property type="entry name" value="Aldolase_TIM"/>
</dbReference>
<dbReference type="CDD" id="cd00331">
    <property type="entry name" value="IGPS"/>
    <property type="match status" value="1"/>
</dbReference>
<proteinExistence type="inferred from homology"/>
<evidence type="ECO:0000256" key="1">
    <source>
        <dbReference type="ARBA" id="ARBA00001633"/>
    </source>
</evidence>
<keyword evidence="3 8" id="KW-0028">Amino-acid biosynthesis</keyword>
<dbReference type="InterPro" id="IPR011060">
    <property type="entry name" value="RibuloseP-bd_barrel"/>
</dbReference>
<keyword evidence="4 8" id="KW-0210">Decarboxylase</keyword>
<dbReference type="Proteomes" id="UP000619838">
    <property type="component" value="Unassembled WGS sequence"/>
</dbReference>
<keyword evidence="7 8" id="KW-0456">Lyase</keyword>
<dbReference type="PANTHER" id="PTHR22854:SF2">
    <property type="entry name" value="INDOLE-3-GLYCEROL-PHOSPHATE SYNTHASE"/>
    <property type="match status" value="1"/>
</dbReference>
<dbReference type="Gene3D" id="3.20.20.70">
    <property type="entry name" value="Aldolase class I"/>
    <property type="match status" value="1"/>
</dbReference>
<dbReference type="InterPro" id="IPR013798">
    <property type="entry name" value="Indole-3-glycerol_P_synth_dom"/>
</dbReference>
<comment type="pathway">
    <text evidence="2 8">Amino-acid biosynthesis; L-tryptophan biosynthesis; L-tryptophan from chorismate: step 4/5.</text>
</comment>
<evidence type="ECO:0000256" key="8">
    <source>
        <dbReference type="HAMAP-Rule" id="MF_00134"/>
    </source>
</evidence>
<evidence type="ECO:0000256" key="2">
    <source>
        <dbReference type="ARBA" id="ARBA00004696"/>
    </source>
</evidence>
<dbReference type="SUPFAM" id="SSF51366">
    <property type="entry name" value="Ribulose-phoshate binding barrel"/>
    <property type="match status" value="1"/>
</dbReference>
<feature type="domain" description="Indole-3-glycerol phosphate synthase" evidence="9">
    <location>
        <begin position="5"/>
        <end position="249"/>
    </location>
</feature>
<accession>A0ABR9XQ17</accession>
<keyword evidence="5 8" id="KW-0822">Tryptophan biosynthesis</keyword>
<gene>
    <name evidence="8 10" type="primary">trpC</name>
    <name evidence="10" type="ORF">INT08_02925</name>
</gene>